<name>A0A8H3H792_9AGAM</name>
<reference evidence="2" key="1">
    <citation type="submission" date="2021-01" db="EMBL/GenBank/DDBJ databases">
        <authorList>
            <person name="Kaushik A."/>
        </authorList>
    </citation>
    <scope>NUCLEOTIDE SEQUENCE</scope>
    <source>
        <strain evidence="2">AG2-2IIIB</strain>
    </source>
</reference>
<comment type="caution">
    <text evidence="2">The sequence shown here is derived from an EMBL/GenBank/DDBJ whole genome shotgun (WGS) entry which is preliminary data.</text>
</comment>
<feature type="region of interest" description="Disordered" evidence="1">
    <location>
        <begin position="1"/>
        <end position="69"/>
    </location>
</feature>
<proteinExistence type="predicted"/>
<dbReference type="AlphaFoldDB" id="A0A8H3H792"/>
<organism evidence="2 3">
    <name type="scientific">Rhizoctonia solani</name>
    <dbReference type="NCBI Taxonomy" id="456999"/>
    <lineage>
        <taxon>Eukaryota</taxon>
        <taxon>Fungi</taxon>
        <taxon>Dikarya</taxon>
        <taxon>Basidiomycota</taxon>
        <taxon>Agaricomycotina</taxon>
        <taxon>Agaricomycetes</taxon>
        <taxon>Cantharellales</taxon>
        <taxon>Ceratobasidiaceae</taxon>
        <taxon>Rhizoctonia</taxon>
    </lineage>
</organism>
<dbReference type="EMBL" id="CAJMWT010004293">
    <property type="protein sequence ID" value="CAE6487895.1"/>
    <property type="molecule type" value="Genomic_DNA"/>
</dbReference>
<accession>A0A8H3H792</accession>
<sequence>MKIDESSDQVPEHVGQSMVPQPPGPSPNVADLPSPPSSEAPPSYSTVPPTEDFEGDPLSPTDNGHSITTPGPSLALDILDRIPNLFRLLDLVEDRSSGGIVEKIVIDQKSLGKVINILQPGSYKSVSNIDFKALDNLTVKPIGVYGNQHEILNYLQDVGCLDPGSEQLVFKRDSKGEESSALRSGLYLTMSRDSVSQGPSKTGYIFYWPEESTWDDQAASLSGTIRRNRETFMRYLTKLSEQTIALVSPSQAKGFVWETRSRDHVIPEHQRSADAESRLEEFQVFELDEQKEDAIASPGFKVRRADR</sequence>
<evidence type="ECO:0000313" key="3">
    <source>
        <dbReference type="Proteomes" id="UP000663843"/>
    </source>
</evidence>
<evidence type="ECO:0000313" key="2">
    <source>
        <dbReference type="EMBL" id="CAE6487895.1"/>
    </source>
</evidence>
<protein>
    <submittedName>
        <fullName evidence="2">Uncharacterized protein</fullName>
    </submittedName>
</protein>
<feature type="compositionally biased region" description="Polar residues" evidence="1">
    <location>
        <begin position="60"/>
        <end position="69"/>
    </location>
</feature>
<gene>
    <name evidence="2" type="ORF">RDB_LOCUS125755</name>
</gene>
<dbReference type="Proteomes" id="UP000663843">
    <property type="component" value="Unassembled WGS sequence"/>
</dbReference>
<evidence type="ECO:0000256" key="1">
    <source>
        <dbReference type="SAM" id="MobiDB-lite"/>
    </source>
</evidence>